<sequence>MEVAKCFMAMIACIFVNQPELKCWEWTDDFYMTAGSIADYQVGSHTESVGSSPRVDCRDALPVASPCLAIKNDVEPNIEEHQTMERTDSHITQG</sequence>
<reference evidence="1 2" key="1">
    <citation type="journal article" date="2006" name="Science">
        <title>The genome of black cottonwood, Populus trichocarpa (Torr. &amp; Gray).</title>
        <authorList>
            <person name="Tuskan G.A."/>
            <person name="Difazio S."/>
            <person name="Jansson S."/>
            <person name="Bohlmann J."/>
            <person name="Grigoriev I."/>
            <person name="Hellsten U."/>
            <person name="Putnam N."/>
            <person name="Ralph S."/>
            <person name="Rombauts S."/>
            <person name="Salamov A."/>
            <person name="Schein J."/>
            <person name="Sterck L."/>
            <person name="Aerts A."/>
            <person name="Bhalerao R.R."/>
            <person name="Bhalerao R.P."/>
            <person name="Blaudez D."/>
            <person name="Boerjan W."/>
            <person name="Brun A."/>
            <person name="Brunner A."/>
            <person name="Busov V."/>
            <person name="Campbell M."/>
            <person name="Carlson J."/>
            <person name="Chalot M."/>
            <person name="Chapman J."/>
            <person name="Chen G.L."/>
            <person name="Cooper D."/>
            <person name="Coutinho P.M."/>
            <person name="Couturier J."/>
            <person name="Covert S."/>
            <person name="Cronk Q."/>
            <person name="Cunningham R."/>
            <person name="Davis J."/>
            <person name="Degroeve S."/>
            <person name="Dejardin A."/>
            <person name="Depamphilis C."/>
            <person name="Detter J."/>
            <person name="Dirks B."/>
            <person name="Dubchak I."/>
            <person name="Duplessis S."/>
            <person name="Ehlting J."/>
            <person name="Ellis B."/>
            <person name="Gendler K."/>
            <person name="Goodstein D."/>
            <person name="Gribskov M."/>
            <person name="Grimwood J."/>
            <person name="Groover A."/>
            <person name="Gunter L."/>
            <person name="Hamberger B."/>
            <person name="Heinze B."/>
            <person name="Helariutta Y."/>
            <person name="Henrissat B."/>
            <person name="Holligan D."/>
            <person name="Holt R."/>
            <person name="Huang W."/>
            <person name="Islam-Faridi N."/>
            <person name="Jones S."/>
            <person name="Jones-Rhoades M."/>
            <person name="Jorgensen R."/>
            <person name="Joshi C."/>
            <person name="Kangasjarvi J."/>
            <person name="Karlsson J."/>
            <person name="Kelleher C."/>
            <person name="Kirkpatrick R."/>
            <person name="Kirst M."/>
            <person name="Kohler A."/>
            <person name="Kalluri U."/>
            <person name="Larimer F."/>
            <person name="Leebens-Mack J."/>
            <person name="Leple J.C."/>
            <person name="Locascio P."/>
            <person name="Lou Y."/>
            <person name="Lucas S."/>
            <person name="Martin F."/>
            <person name="Montanini B."/>
            <person name="Napoli C."/>
            <person name="Nelson D.R."/>
            <person name="Nelson C."/>
            <person name="Nieminen K."/>
            <person name="Nilsson O."/>
            <person name="Pereda V."/>
            <person name="Peter G."/>
            <person name="Philippe R."/>
            <person name="Pilate G."/>
            <person name="Poliakov A."/>
            <person name="Razumovskaya J."/>
            <person name="Richardson P."/>
            <person name="Rinaldi C."/>
            <person name="Ritland K."/>
            <person name="Rouze P."/>
            <person name="Ryaboy D."/>
            <person name="Schmutz J."/>
            <person name="Schrader J."/>
            <person name="Segerman B."/>
            <person name="Shin H."/>
            <person name="Siddiqui A."/>
            <person name="Sterky F."/>
            <person name="Terry A."/>
            <person name="Tsai C.J."/>
            <person name="Uberbacher E."/>
            <person name="Unneberg P."/>
            <person name="Vahala J."/>
            <person name="Wall K."/>
            <person name="Wessler S."/>
            <person name="Yang G."/>
            <person name="Yin T."/>
            <person name="Douglas C."/>
            <person name="Marra M."/>
            <person name="Sandberg G."/>
            <person name="Van de Peer Y."/>
            <person name="Rokhsar D."/>
        </authorList>
    </citation>
    <scope>NUCLEOTIDE SEQUENCE [LARGE SCALE GENOMIC DNA]</scope>
    <source>
        <strain evidence="2">cv. Nisqually</strain>
    </source>
</reference>
<dbReference type="Proteomes" id="UP000006729">
    <property type="component" value="Chromosome 9"/>
</dbReference>
<evidence type="ECO:0000313" key="2">
    <source>
        <dbReference type="Proteomes" id="UP000006729"/>
    </source>
</evidence>
<dbReference type="EMBL" id="CM009298">
    <property type="protein sequence ID" value="PNT21576.1"/>
    <property type="molecule type" value="Genomic_DNA"/>
</dbReference>
<gene>
    <name evidence="1" type="ORF">POPTR_009G156100</name>
</gene>
<dbReference type="InParanoid" id="A0A2K1Z8H2"/>
<keyword evidence="2" id="KW-1185">Reference proteome</keyword>
<evidence type="ECO:0000313" key="1">
    <source>
        <dbReference type="EMBL" id="PNT21576.1"/>
    </source>
</evidence>
<proteinExistence type="predicted"/>
<organism evidence="1 2">
    <name type="scientific">Populus trichocarpa</name>
    <name type="common">Western balsam poplar</name>
    <name type="synonym">Populus balsamifera subsp. trichocarpa</name>
    <dbReference type="NCBI Taxonomy" id="3694"/>
    <lineage>
        <taxon>Eukaryota</taxon>
        <taxon>Viridiplantae</taxon>
        <taxon>Streptophyta</taxon>
        <taxon>Embryophyta</taxon>
        <taxon>Tracheophyta</taxon>
        <taxon>Spermatophyta</taxon>
        <taxon>Magnoliopsida</taxon>
        <taxon>eudicotyledons</taxon>
        <taxon>Gunneridae</taxon>
        <taxon>Pentapetalae</taxon>
        <taxon>rosids</taxon>
        <taxon>fabids</taxon>
        <taxon>Malpighiales</taxon>
        <taxon>Salicaceae</taxon>
        <taxon>Saliceae</taxon>
        <taxon>Populus</taxon>
    </lineage>
</organism>
<dbReference type="AlphaFoldDB" id="A0A2K1Z8H2"/>
<name>A0A2K1Z8H2_POPTR</name>
<protein>
    <submittedName>
        <fullName evidence="1">Uncharacterized protein</fullName>
    </submittedName>
</protein>
<accession>A0A2K1Z8H2</accession>